<dbReference type="EMBL" id="AZFH01000013">
    <property type="protein sequence ID" value="KRL83221.1"/>
    <property type="molecule type" value="Genomic_DNA"/>
</dbReference>
<protein>
    <recommendedName>
        <fullName evidence="1">SprT-like zinc ribbon domain-containing protein</fullName>
    </recommendedName>
</protein>
<dbReference type="InterPro" id="IPR035240">
    <property type="entry name" value="SprT_Zn_ribbon"/>
</dbReference>
<dbReference type="STRING" id="1423740.FC36_GL000437"/>
<evidence type="ECO:0000313" key="2">
    <source>
        <dbReference type="EMBL" id="KRL83221.1"/>
    </source>
</evidence>
<evidence type="ECO:0000313" key="3">
    <source>
        <dbReference type="Proteomes" id="UP000051048"/>
    </source>
</evidence>
<dbReference type="PATRIC" id="fig|1423740.3.peg.468"/>
<dbReference type="Pfam" id="PF17283">
    <property type="entry name" value="Zn_ribbon_SprT"/>
    <property type="match status" value="1"/>
</dbReference>
<evidence type="ECO:0000259" key="1">
    <source>
        <dbReference type="Pfam" id="PF17283"/>
    </source>
</evidence>
<gene>
    <name evidence="2" type="ORF">FC36_GL000437</name>
</gene>
<reference evidence="2 3" key="1">
    <citation type="journal article" date="2015" name="Genome Announc.">
        <title>Expanding the biotechnology potential of lactobacilli through comparative genomics of 213 strains and associated genera.</title>
        <authorList>
            <person name="Sun Z."/>
            <person name="Harris H.M."/>
            <person name="McCann A."/>
            <person name="Guo C."/>
            <person name="Argimon S."/>
            <person name="Zhang W."/>
            <person name="Yang X."/>
            <person name="Jeffery I.B."/>
            <person name="Cooney J.C."/>
            <person name="Kagawa T.F."/>
            <person name="Liu W."/>
            <person name="Song Y."/>
            <person name="Salvetti E."/>
            <person name="Wrobel A."/>
            <person name="Rasinkangas P."/>
            <person name="Parkhill J."/>
            <person name="Rea M.C."/>
            <person name="O'Sullivan O."/>
            <person name="Ritari J."/>
            <person name="Douillard F.P."/>
            <person name="Paul Ross R."/>
            <person name="Yang R."/>
            <person name="Briner A.E."/>
            <person name="Felis G.E."/>
            <person name="de Vos W.M."/>
            <person name="Barrangou R."/>
            <person name="Klaenhammer T.R."/>
            <person name="Caufield P.W."/>
            <person name="Cui Y."/>
            <person name="Zhang H."/>
            <person name="O'Toole P.W."/>
        </authorList>
    </citation>
    <scope>NUCLEOTIDE SEQUENCE [LARGE SCALE GENOMIC DNA]</scope>
    <source>
        <strain evidence="2 3">DSM 15833</strain>
    </source>
</reference>
<sequence length="55" mass="6697">MLKVDGSRYVPRLEPSNYKYNYVCQTCKQAYPRKRRMNIERYRCSRCGGRLMLED</sequence>
<dbReference type="Proteomes" id="UP000051048">
    <property type="component" value="Unassembled WGS sequence"/>
</dbReference>
<dbReference type="AlphaFoldDB" id="A0A0R1TXE6"/>
<feature type="domain" description="SprT-like zinc ribbon" evidence="1">
    <location>
        <begin position="18"/>
        <end position="51"/>
    </location>
</feature>
<name>A0A0R1TXE6_9LACO</name>
<accession>A0A0R1TXE6</accession>
<comment type="caution">
    <text evidence="2">The sequence shown here is derived from an EMBL/GenBank/DDBJ whole genome shotgun (WGS) entry which is preliminary data.</text>
</comment>
<proteinExistence type="predicted"/>
<dbReference type="RefSeq" id="WP_162149508.1">
    <property type="nucleotide sequence ID" value="NZ_BAMI01000034.1"/>
</dbReference>
<organism evidence="2 3">
    <name type="scientific">Ligilactobacillus equi DSM 15833 = JCM 10991</name>
    <dbReference type="NCBI Taxonomy" id="1423740"/>
    <lineage>
        <taxon>Bacteria</taxon>
        <taxon>Bacillati</taxon>
        <taxon>Bacillota</taxon>
        <taxon>Bacilli</taxon>
        <taxon>Lactobacillales</taxon>
        <taxon>Lactobacillaceae</taxon>
        <taxon>Ligilactobacillus</taxon>
    </lineage>
</organism>